<dbReference type="EMBL" id="MT141476">
    <property type="protein sequence ID" value="QJA62609.1"/>
    <property type="molecule type" value="Genomic_DNA"/>
</dbReference>
<accession>A0A6M3IY43</accession>
<organism evidence="1">
    <name type="scientific">viral metagenome</name>
    <dbReference type="NCBI Taxonomy" id="1070528"/>
    <lineage>
        <taxon>unclassified sequences</taxon>
        <taxon>metagenomes</taxon>
        <taxon>organismal metagenomes</taxon>
    </lineage>
</organism>
<name>A0A6M3IY43_9ZZZZ</name>
<reference evidence="1" key="1">
    <citation type="submission" date="2020-03" db="EMBL/GenBank/DDBJ databases">
        <title>The deep terrestrial virosphere.</title>
        <authorList>
            <person name="Holmfeldt K."/>
            <person name="Nilsson E."/>
            <person name="Simone D."/>
            <person name="Lopez-Fernandez M."/>
            <person name="Wu X."/>
            <person name="de Brujin I."/>
            <person name="Lundin D."/>
            <person name="Andersson A."/>
            <person name="Bertilsson S."/>
            <person name="Dopson M."/>
        </authorList>
    </citation>
    <scope>NUCLEOTIDE SEQUENCE</scope>
    <source>
        <strain evidence="3">MM171B00494</strain>
        <strain evidence="2">MM415A01449</strain>
        <strain evidence="1">MM415B00750</strain>
    </source>
</reference>
<evidence type="ECO:0000313" key="3">
    <source>
        <dbReference type="EMBL" id="QJB04091.1"/>
    </source>
</evidence>
<sequence>MSDIQEWIKKIERGIWDGLASSSKDVMDVWAVFMVSRMKSDQGYKATAPPSIKSGRLARAIQGMADSSDGGVVDDNAIVYERTLKIPYAWMLEKGGNINVTDRMKKMFLWKYSQTKEKKWAYMAFAKTLNHPALNYIQDSITGMSVEKIEAPIRRHLETELNKIPNLEVTIGVK</sequence>
<evidence type="ECO:0000313" key="2">
    <source>
        <dbReference type="EMBL" id="QJA76753.1"/>
    </source>
</evidence>
<evidence type="ECO:0000313" key="1">
    <source>
        <dbReference type="EMBL" id="QJA62609.1"/>
    </source>
</evidence>
<dbReference type="EMBL" id="MT143871">
    <property type="protein sequence ID" value="QJB04091.1"/>
    <property type="molecule type" value="Genomic_DNA"/>
</dbReference>
<gene>
    <name evidence="3" type="ORF">MM171B00494_0027</name>
    <name evidence="2" type="ORF">MM415A01449_0010</name>
    <name evidence="1" type="ORF">MM415B00750_0013</name>
</gene>
<dbReference type="AlphaFoldDB" id="A0A6M3IY43"/>
<dbReference type="EMBL" id="MT142241">
    <property type="protein sequence ID" value="QJA76753.1"/>
    <property type="molecule type" value="Genomic_DNA"/>
</dbReference>
<protein>
    <submittedName>
        <fullName evidence="1">Uncharacterized protein</fullName>
    </submittedName>
</protein>
<proteinExistence type="predicted"/>